<dbReference type="InterPro" id="IPR013949">
    <property type="entry name" value="Utp6"/>
</dbReference>
<accession>A0AAD9R338</accession>
<dbReference type="SUPFAM" id="SSF48452">
    <property type="entry name" value="TPR-like"/>
    <property type="match status" value="1"/>
</dbReference>
<comment type="similarity">
    <text evidence="2">Belongs to the UTP6 family.</text>
</comment>
<dbReference type="Proteomes" id="UP001249851">
    <property type="component" value="Unassembled WGS sequence"/>
</dbReference>
<evidence type="ECO:0000256" key="4">
    <source>
        <dbReference type="ARBA" id="ARBA00022737"/>
    </source>
</evidence>
<evidence type="ECO:0000259" key="6">
    <source>
        <dbReference type="Pfam" id="PF08640"/>
    </source>
</evidence>
<dbReference type="GO" id="GO:0032040">
    <property type="term" value="C:small-subunit processome"/>
    <property type="evidence" value="ECO:0007669"/>
    <property type="project" value="TreeGrafter"/>
</dbReference>
<dbReference type="GO" id="GO:0034388">
    <property type="term" value="C:Pwp2p-containing subcomplex of 90S preribosome"/>
    <property type="evidence" value="ECO:0007669"/>
    <property type="project" value="TreeGrafter"/>
</dbReference>
<evidence type="ECO:0000256" key="3">
    <source>
        <dbReference type="ARBA" id="ARBA00022552"/>
    </source>
</evidence>
<keyword evidence="4" id="KW-0677">Repeat</keyword>
<organism evidence="8 9">
    <name type="scientific">Acropora cervicornis</name>
    <name type="common">Staghorn coral</name>
    <dbReference type="NCBI Taxonomy" id="6130"/>
    <lineage>
        <taxon>Eukaryota</taxon>
        <taxon>Metazoa</taxon>
        <taxon>Cnidaria</taxon>
        <taxon>Anthozoa</taxon>
        <taxon>Hexacorallia</taxon>
        <taxon>Scleractinia</taxon>
        <taxon>Astrocoeniina</taxon>
        <taxon>Acroporidae</taxon>
        <taxon>Acropora</taxon>
    </lineage>
</organism>
<dbReference type="Pfam" id="PF08640">
    <property type="entry name" value="U3_assoc_6"/>
    <property type="match status" value="1"/>
</dbReference>
<reference evidence="8" key="1">
    <citation type="journal article" date="2023" name="G3 (Bethesda)">
        <title>Whole genome assembly and annotation of the endangered Caribbean coral Acropora cervicornis.</title>
        <authorList>
            <person name="Selwyn J.D."/>
            <person name="Vollmer S.V."/>
        </authorList>
    </citation>
    <scope>NUCLEOTIDE SEQUENCE</scope>
    <source>
        <strain evidence="8">K2</strain>
    </source>
</reference>
<evidence type="ECO:0000256" key="2">
    <source>
        <dbReference type="ARBA" id="ARBA00010734"/>
    </source>
</evidence>
<dbReference type="Pfam" id="PF24892">
    <property type="entry name" value="UTP6_C"/>
    <property type="match status" value="1"/>
</dbReference>
<dbReference type="SMART" id="SM00386">
    <property type="entry name" value="HAT"/>
    <property type="match status" value="4"/>
</dbReference>
<evidence type="ECO:0000259" key="7">
    <source>
        <dbReference type="Pfam" id="PF24892"/>
    </source>
</evidence>
<dbReference type="AlphaFoldDB" id="A0AAD9R338"/>
<evidence type="ECO:0000256" key="5">
    <source>
        <dbReference type="ARBA" id="ARBA00023242"/>
    </source>
</evidence>
<keyword evidence="3" id="KW-0698">rRNA processing</keyword>
<evidence type="ECO:0000313" key="9">
    <source>
        <dbReference type="Proteomes" id="UP001249851"/>
    </source>
</evidence>
<comment type="caution">
    <text evidence="8">The sequence shown here is derived from an EMBL/GenBank/DDBJ whole genome shotgun (WGS) entry which is preliminary data.</text>
</comment>
<gene>
    <name evidence="8" type="ORF">P5673_003326</name>
</gene>
<dbReference type="PANTHER" id="PTHR23271:SF1">
    <property type="entry name" value="U3 SMALL NUCLEOLAR RNA-ASSOCIATED PROTEIN 6 HOMOLOG"/>
    <property type="match status" value="1"/>
</dbReference>
<dbReference type="InterPro" id="IPR055347">
    <property type="entry name" value="UTP6_N"/>
</dbReference>
<evidence type="ECO:0000256" key="1">
    <source>
        <dbReference type="ARBA" id="ARBA00004604"/>
    </source>
</evidence>
<proteinExistence type="inferred from homology"/>
<comment type="subcellular location">
    <subcellularLocation>
        <location evidence="1">Nucleus</location>
        <location evidence="1">Nucleolus</location>
    </subcellularLocation>
</comment>
<dbReference type="PANTHER" id="PTHR23271">
    <property type="entry name" value="HEPATOCELLULAR CARCINOMA-ASSOCIATED ANTIGEN 66"/>
    <property type="match status" value="1"/>
</dbReference>
<feature type="domain" description="U3 small nucleolar RNA-associated protein 6 homolog C-terminal" evidence="7">
    <location>
        <begin position="190"/>
        <end position="326"/>
    </location>
</feature>
<dbReference type="InterPro" id="IPR056907">
    <property type="entry name" value="UTP6_C"/>
</dbReference>
<keyword evidence="5" id="KW-0539">Nucleus</keyword>
<name>A0AAD9R338_ACRCE</name>
<dbReference type="GO" id="GO:0000462">
    <property type="term" value="P:maturation of SSU-rRNA from tricistronic rRNA transcript (SSU-rRNA, 5.8S rRNA, LSU-rRNA)"/>
    <property type="evidence" value="ECO:0007669"/>
    <property type="project" value="InterPro"/>
</dbReference>
<feature type="domain" description="U3 small nucleolar RNA-associated protein 6 N-terminal" evidence="6">
    <location>
        <begin position="9"/>
        <end position="59"/>
    </location>
</feature>
<sequence>MAEHVQQNLERMVPELEELERLGIFSRDEIRNIIRKRRDFEYVLHRKGAKKTDYLRYMQRLRIRGRLRGEYAGITRIHSIFQIALNKFMGDVKLWIQYIDFCKRVHSTMALGKTLARALQFHSEKPSLWIMAAKWEFEDNNNVPNCRSLFQRGLRYFRMELLHLEKENDEEEVAPEFLSGKVPEIVFKKAIDLLEDFPLSEEAWNLLARRHLEESISDANKKSGVITDVQWSELESEMNKLFQDAVKKVPTARENCAGDIFTGRSLESHIDFASVMKERYVEWTAETKGIKKARALYKRLTRTPPVGLSLFHKCIELELSQEEPNLWLDYIRFELKDSSDNPSAPGLLYWRATKCLDGEHTETFVGLHSLLQAGRV</sequence>
<dbReference type="EMBL" id="JARQWQ010000005">
    <property type="protein sequence ID" value="KAK2571915.1"/>
    <property type="molecule type" value="Genomic_DNA"/>
</dbReference>
<keyword evidence="9" id="KW-1185">Reference proteome</keyword>
<protein>
    <submittedName>
        <fullName evidence="8">U3 small nucleolar RNA-associated protein 6-like protein</fullName>
    </submittedName>
</protein>
<dbReference type="InterPro" id="IPR011990">
    <property type="entry name" value="TPR-like_helical_dom_sf"/>
</dbReference>
<dbReference type="GO" id="GO:0030515">
    <property type="term" value="F:snoRNA binding"/>
    <property type="evidence" value="ECO:0007669"/>
    <property type="project" value="InterPro"/>
</dbReference>
<reference evidence="8" key="2">
    <citation type="journal article" date="2023" name="Science">
        <title>Genomic signatures of disease resistance in endangered staghorn corals.</title>
        <authorList>
            <person name="Vollmer S.V."/>
            <person name="Selwyn J.D."/>
            <person name="Despard B.A."/>
            <person name="Roesel C.L."/>
        </authorList>
    </citation>
    <scope>NUCLEOTIDE SEQUENCE</scope>
    <source>
        <strain evidence="8">K2</strain>
    </source>
</reference>
<dbReference type="Gene3D" id="1.25.40.10">
    <property type="entry name" value="Tetratricopeptide repeat domain"/>
    <property type="match status" value="1"/>
</dbReference>
<evidence type="ECO:0000313" key="8">
    <source>
        <dbReference type="EMBL" id="KAK2571915.1"/>
    </source>
</evidence>
<dbReference type="InterPro" id="IPR003107">
    <property type="entry name" value="HAT"/>
</dbReference>